<dbReference type="OrthoDB" id="3667779at2"/>
<dbReference type="RefSeq" id="WP_104478253.1">
    <property type="nucleotide sequence ID" value="NZ_CP154825.1"/>
</dbReference>
<evidence type="ECO:0008006" key="3">
    <source>
        <dbReference type="Google" id="ProtNLM"/>
    </source>
</evidence>
<name>A0A2S6GXH4_9PSEU</name>
<organism evidence="1 2">
    <name type="scientific">Actinokineospora auranticolor</name>
    <dbReference type="NCBI Taxonomy" id="155976"/>
    <lineage>
        <taxon>Bacteria</taxon>
        <taxon>Bacillati</taxon>
        <taxon>Actinomycetota</taxon>
        <taxon>Actinomycetes</taxon>
        <taxon>Pseudonocardiales</taxon>
        <taxon>Pseudonocardiaceae</taxon>
        <taxon>Actinokineospora</taxon>
    </lineage>
</organism>
<dbReference type="CDD" id="cd00093">
    <property type="entry name" value="HTH_XRE"/>
    <property type="match status" value="1"/>
</dbReference>
<sequence>MSTWGDPHERPAAEVWEHPDMRAALSARDITQVYRLLRGRGVSQRRISMLTGQAQPEISAIARGRQVQTYDVLSRIADGLGVPRGYMGLAYGGQVRPATDEVVTTVPDRREFMGILAKITMGAALTGADLALLSSPAVATPTPRSVGATEVGQLRELTRVLWTQEKRLGGGAVRDAVIAQLRWAQAMLGANHTDEQGRELRVVLSDLLALAGWASYDVGLTGAALRYTGQALAVAQEAADPIRAALALEQIGRTYLHSGNLEEAREVFALGTLTAERARSTDATAMLLSSQARAYATLGHPTQALDYMTRAEDSLARIDTPTIPDPRGFNEAHLTSDRGRLYTTLAVKEPHYADQAIATLSTFASQANTIHTKRLAFRLTELATTHLHGGDTATGIRIGHEVLDMAATIRSKRLTEHLQLLRAATRANPAADAKELHHRITTLA</sequence>
<dbReference type="SUPFAM" id="SSF48452">
    <property type="entry name" value="TPR-like"/>
    <property type="match status" value="1"/>
</dbReference>
<protein>
    <recommendedName>
        <fullName evidence="3">Helix-turn-helix protein</fullName>
    </recommendedName>
</protein>
<evidence type="ECO:0000313" key="1">
    <source>
        <dbReference type="EMBL" id="PPK69870.1"/>
    </source>
</evidence>
<gene>
    <name evidence="1" type="ORF">CLV40_103480</name>
</gene>
<proteinExistence type="predicted"/>
<dbReference type="SUPFAM" id="SSF47413">
    <property type="entry name" value="lambda repressor-like DNA-binding domains"/>
    <property type="match status" value="1"/>
</dbReference>
<dbReference type="GO" id="GO:0003677">
    <property type="term" value="F:DNA binding"/>
    <property type="evidence" value="ECO:0007669"/>
    <property type="project" value="InterPro"/>
</dbReference>
<dbReference type="InterPro" id="IPR011990">
    <property type="entry name" value="TPR-like_helical_dom_sf"/>
</dbReference>
<dbReference type="Proteomes" id="UP000239203">
    <property type="component" value="Unassembled WGS sequence"/>
</dbReference>
<accession>A0A2S6GXH4</accession>
<dbReference type="InterPro" id="IPR010982">
    <property type="entry name" value="Lambda_DNA-bd_dom_sf"/>
</dbReference>
<dbReference type="EMBL" id="PTIX01000003">
    <property type="protein sequence ID" value="PPK69870.1"/>
    <property type="molecule type" value="Genomic_DNA"/>
</dbReference>
<dbReference type="Gene3D" id="1.10.260.40">
    <property type="entry name" value="lambda repressor-like DNA-binding domains"/>
    <property type="match status" value="1"/>
</dbReference>
<comment type="caution">
    <text evidence="1">The sequence shown here is derived from an EMBL/GenBank/DDBJ whole genome shotgun (WGS) entry which is preliminary data.</text>
</comment>
<reference evidence="1 2" key="1">
    <citation type="submission" date="2018-02" db="EMBL/GenBank/DDBJ databases">
        <title>Genomic Encyclopedia of Archaeal and Bacterial Type Strains, Phase II (KMG-II): from individual species to whole genera.</title>
        <authorList>
            <person name="Goeker M."/>
        </authorList>
    </citation>
    <scope>NUCLEOTIDE SEQUENCE [LARGE SCALE GENOMIC DNA]</scope>
    <source>
        <strain evidence="1 2">YU 961-1</strain>
    </source>
</reference>
<dbReference type="InterPro" id="IPR001387">
    <property type="entry name" value="Cro/C1-type_HTH"/>
</dbReference>
<keyword evidence="2" id="KW-1185">Reference proteome</keyword>
<evidence type="ECO:0000313" key="2">
    <source>
        <dbReference type="Proteomes" id="UP000239203"/>
    </source>
</evidence>
<dbReference type="Gene3D" id="1.25.40.10">
    <property type="entry name" value="Tetratricopeptide repeat domain"/>
    <property type="match status" value="1"/>
</dbReference>
<dbReference type="AlphaFoldDB" id="A0A2S6GXH4"/>